<keyword evidence="2" id="KW-1185">Reference proteome</keyword>
<reference evidence="1 2" key="1">
    <citation type="journal article" date="2022" name="Nat. Plants">
        <title>Genomes of leafy and leafless Platanthera orchids illuminate the evolution of mycoheterotrophy.</title>
        <authorList>
            <person name="Li M.H."/>
            <person name="Liu K.W."/>
            <person name="Li Z."/>
            <person name="Lu H.C."/>
            <person name="Ye Q.L."/>
            <person name="Zhang D."/>
            <person name="Wang J.Y."/>
            <person name="Li Y.F."/>
            <person name="Zhong Z.M."/>
            <person name="Liu X."/>
            <person name="Yu X."/>
            <person name="Liu D.K."/>
            <person name="Tu X.D."/>
            <person name="Liu B."/>
            <person name="Hao Y."/>
            <person name="Liao X.Y."/>
            <person name="Jiang Y.T."/>
            <person name="Sun W.H."/>
            <person name="Chen J."/>
            <person name="Chen Y.Q."/>
            <person name="Ai Y."/>
            <person name="Zhai J.W."/>
            <person name="Wu S.S."/>
            <person name="Zhou Z."/>
            <person name="Hsiao Y.Y."/>
            <person name="Wu W.L."/>
            <person name="Chen Y.Y."/>
            <person name="Lin Y.F."/>
            <person name="Hsu J.L."/>
            <person name="Li C.Y."/>
            <person name="Wang Z.W."/>
            <person name="Zhao X."/>
            <person name="Zhong W.Y."/>
            <person name="Ma X.K."/>
            <person name="Ma L."/>
            <person name="Huang J."/>
            <person name="Chen G.Z."/>
            <person name="Huang M.Z."/>
            <person name="Huang L."/>
            <person name="Peng D.H."/>
            <person name="Luo Y.B."/>
            <person name="Zou S.Q."/>
            <person name="Chen S.P."/>
            <person name="Lan S."/>
            <person name="Tsai W.C."/>
            <person name="Van de Peer Y."/>
            <person name="Liu Z.J."/>
        </authorList>
    </citation>
    <scope>NUCLEOTIDE SEQUENCE [LARGE SCALE GENOMIC DNA]</scope>
    <source>
        <strain evidence="1">Lor287</strain>
    </source>
</reference>
<accession>A0AAP0BJ71</accession>
<evidence type="ECO:0000313" key="1">
    <source>
        <dbReference type="EMBL" id="KAK8941344.1"/>
    </source>
</evidence>
<dbReference type="Proteomes" id="UP001418222">
    <property type="component" value="Unassembled WGS sequence"/>
</dbReference>
<organism evidence="1 2">
    <name type="scientific">Platanthera zijinensis</name>
    <dbReference type="NCBI Taxonomy" id="2320716"/>
    <lineage>
        <taxon>Eukaryota</taxon>
        <taxon>Viridiplantae</taxon>
        <taxon>Streptophyta</taxon>
        <taxon>Embryophyta</taxon>
        <taxon>Tracheophyta</taxon>
        <taxon>Spermatophyta</taxon>
        <taxon>Magnoliopsida</taxon>
        <taxon>Liliopsida</taxon>
        <taxon>Asparagales</taxon>
        <taxon>Orchidaceae</taxon>
        <taxon>Orchidoideae</taxon>
        <taxon>Orchideae</taxon>
        <taxon>Orchidinae</taxon>
        <taxon>Platanthera</taxon>
    </lineage>
</organism>
<proteinExistence type="predicted"/>
<dbReference type="EMBL" id="JBBWWQ010000008">
    <property type="protein sequence ID" value="KAK8941344.1"/>
    <property type="molecule type" value="Genomic_DNA"/>
</dbReference>
<protein>
    <submittedName>
        <fullName evidence="1">Uncharacterized protein</fullName>
    </submittedName>
</protein>
<dbReference type="AlphaFoldDB" id="A0AAP0BJ71"/>
<comment type="caution">
    <text evidence="1">The sequence shown here is derived from an EMBL/GenBank/DDBJ whole genome shotgun (WGS) entry which is preliminary data.</text>
</comment>
<evidence type="ECO:0000313" key="2">
    <source>
        <dbReference type="Proteomes" id="UP001418222"/>
    </source>
</evidence>
<name>A0AAP0BJ71_9ASPA</name>
<sequence>MLINPASFLRIEGTIPAALISHSLLRDILHGGCCLTKVLMMIKRAVFFSKLKQQCGGEARLARSEGEKILDCNLLAQRTHKVCDRNEHLLSLDDPPSPEKHPTETWPCGVNAARHCLQPPRHLDNHFTATNSSQPKVRSCPLFDAPKCASPPCQNSLATLPMLRLLAVPASTDLLQPNCSGVRRRQLRLSPAFGLRIKSSASS</sequence>
<gene>
    <name evidence="1" type="ORF">KSP39_PZI010776</name>
</gene>